<comment type="caution">
    <text evidence="1">The sequence shown here is derived from an EMBL/GenBank/DDBJ whole genome shotgun (WGS) entry which is preliminary data.</text>
</comment>
<gene>
    <name evidence="1" type="ORF">I4F81_012305</name>
</gene>
<keyword evidence="2" id="KW-1185">Reference proteome</keyword>
<dbReference type="Proteomes" id="UP000798662">
    <property type="component" value="Chromosome 3"/>
</dbReference>
<reference evidence="1" key="1">
    <citation type="submission" date="2019-11" db="EMBL/GenBank/DDBJ databases">
        <title>Nori genome reveals adaptations in red seaweeds to the harsh intertidal environment.</title>
        <authorList>
            <person name="Wang D."/>
            <person name="Mao Y."/>
        </authorList>
    </citation>
    <scope>NUCLEOTIDE SEQUENCE</scope>
    <source>
        <tissue evidence="1">Gametophyte</tissue>
    </source>
</reference>
<accession>A0ACC3CIR8</accession>
<name>A0ACC3CIR8_PYRYE</name>
<protein>
    <submittedName>
        <fullName evidence="1">Uncharacterized protein</fullName>
    </submittedName>
</protein>
<proteinExistence type="predicted"/>
<evidence type="ECO:0000313" key="2">
    <source>
        <dbReference type="Proteomes" id="UP000798662"/>
    </source>
</evidence>
<sequence>MGAAPRGVLWLAVAAAAAAPAAVVAVATTPPPPCKTAPPGSGGGGGGMPQDPAGAYAPPVAPVLPMERYPVGVAAGDPPGGGDAGCGPSVNGTALAADRLATIVAYGALKEAPDFATYDRAIRALWDAADPAIRVVVPAAGIYTGMEDVLEYVSLVVGALNGGYAAFSGGDIRDLAATPANASVSFTLGQTVQYYCQRLPNATTAGDCETPPLLALSAHHVSFKPCSALLRQYVVSYDDTATFLAARGATAVTTCARHARWCTGSNAQYGSFGECVAAMDALPAYSCAEAIFQGDSTACRFKHSFMVRFRPDLHCPHLGRVSPPCSDCDCDGGLACGTAPGAANWAPIPPRSCAAQRRQRGGRPTVHCRRHTPPPRHD</sequence>
<dbReference type="EMBL" id="CM020620">
    <property type="protein sequence ID" value="KAK1869840.1"/>
    <property type="molecule type" value="Genomic_DNA"/>
</dbReference>
<evidence type="ECO:0000313" key="1">
    <source>
        <dbReference type="EMBL" id="KAK1869840.1"/>
    </source>
</evidence>
<organism evidence="1 2">
    <name type="scientific">Pyropia yezoensis</name>
    <name type="common">Susabi-nori</name>
    <name type="synonym">Porphyra yezoensis</name>
    <dbReference type="NCBI Taxonomy" id="2788"/>
    <lineage>
        <taxon>Eukaryota</taxon>
        <taxon>Rhodophyta</taxon>
        <taxon>Bangiophyceae</taxon>
        <taxon>Bangiales</taxon>
        <taxon>Bangiaceae</taxon>
        <taxon>Pyropia</taxon>
    </lineage>
</organism>